<dbReference type="KEGG" id="lcre:Pla8534_60400"/>
<accession>A0A518E260</accession>
<dbReference type="Proteomes" id="UP000317648">
    <property type="component" value="Chromosome"/>
</dbReference>
<dbReference type="AlphaFoldDB" id="A0A518E260"/>
<feature type="transmembrane region" description="Helical" evidence="2">
    <location>
        <begin position="21"/>
        <end position="44"/>
    </location>
</feature>
<evidence type="ECO:0000256" key="1">
    <source>
        <dbReference type="SAM" id="MobiDB-lite"/>
    </source>
</evidence>
<dbReference type="OrthoDB" id="256197at2"/>
<sequence precursor="true">MTKLQTLRSRLLLLRNLRSSMRWLSALAAVATTVIVALLAIFAIDYLCELYVAQRVVLLVVGVLLSLVAFRYLAWPLLTVRESTTDMALLVERSNKIDSDLVAALQFEGPQAARWGSTQLSGAVVDYMAQVSPGLHVFDGLGAQQLVGRLMALVVAGAVAFGLIAWMPGHASAFWQRMLLGDAHYPTATQIARVQINGRVLLSPDDARHQPQRMVSPQARPLAFGVLCTGVLENRRGPVPGKIRLQAESGAQSAAIDLERLTAEDRLAQLTSARDLVAAAIADRNLAGAASPEIYDLLSGDAPDTYEALASAENLQAVQASLEKLDRQIASPPDAWKKNAWYRARWDRFTAPIAYQILVGDAWTEWADIDMIPLPSVELRLSPVAPEYARQAEMKHPTAANVRQISVLEGSQVGVAVLVTNDKPLASVELLAETAAGEQRFPLESKDDSGMEWFLPPDNPLFSNVRSEVRFQITATDSDELHLERPVEGSIRLRSDRSPSGQLAMANQNRVLLPQGRPLLAYSASDDYGVSQIGLEVQIERARPLDPVDDTATTESETPDAKPAAPATSDDGSASAADDPAQSVQVAAPEQKSIVLLDKTVMAGELPFSGRFRLETSAWNLSPGDRLKLSLKVVDYRGDRPGETWLGEPIVLDITDLSGVRAGLTELDEAFEKRSNELLEIELGIGESP</sequence>
<protein>
    <submittedName>
        <fullName evidence="3">Uncharacterized protein</fullName>
    </submittedName>
</protein>
<feature type="transmembrane region" description="Helical" evidence="2">
    <location>
        <begin position="56"/>
        <end position="74"/>
    </location>
</feature>
<feature type="compositionally biased region" description="Low complexity" evidence="1">
    <location>
        <begin position="563"/>
        <end position="581"/>
    </location>
</feature>
<feature type="region of interest" description="Disordered" evidence="1">
    <location>
        <begin position="541"/>
        <end position="588"/>
    </location>
</feature>
<dbReference type="RefSeq" id="WP_145057222.1">
    <property type="nucleotide sequence ID" value="NZ_CP036433.1"/>
</dbReference>
<name>A0A518E260_9BACT</name>
<keyword evidence="4" id="KW-1185">Reference proteome</keyword>
<dbReference type="EMBL" id="CP036433">
    <property type="protein sequence ID" value="QDU98179.1"/>
    <property type="molecule type" value="Genomic_DNA"/>
</dbReference>
<evidence type="ECO:0000256" key="2">
    <source>
        <dbReference type="SAM" id="Phobius"/>
    </source>
</evidence>
<evidence type="ECO:0000313" key="4">
    <source>
        <dbReference type="Proteomes" id="UP000317648"/>
    </source>
</evidence>
<evidence type="ECO:0000313" key="3">
    <source>
        <dbReference type="EMBL" id="QDU98179.1"/>
    </source>
</evidence>
<gene>
    <name evidence="3" type="ORF">Pla8534_60400</name>
</gene>
<keyword evidence="2" id="KW-0472">Membrane</keyword>
<organism evidence="3 4">
    <name type="scientific">Lignipirellula cremea</name>
    <dbReference type="NCBI Taxonomy" id="2528010"/>
    <lineage>
        <taxon>Bacteria</taxon>
        <taxon>Pseudomonadati</taxon>
        <taxon>Planctomycetota</taxon>
        <taxon>Planctomycetia</taxon>
        <taxon>Pirellulales</taxon>
        <taxon>Pirellulaceae</taxon>
        <taxon>Lignipirellula</taxon>
    </lineage>
</organism>
<proteinExistence type="predicted"/>
<reference evidence="3 4" key="1">
    <citation type="submission" date="2019-02" db="EMBL/GenBank/DDBJ databases">
        <title>Deep-cultivation of Planctomycetes and their phenomic and genomic characterization uncovers novel biology.</title>
        <authorList>
            <person name="Wiegand S."/>
            <person name="Jogler M."/>
            <person name="Boedeker C."/>
            <person name="Pinto D."/>
            <person name="Vollmers J."/>
            <person name="Rivas-Marin E."/>
            <person name="Kohn T."/>
            <person name="Peeters S.H."/>
            <person name="Heuer A."/>
            <person name="Rast P."/>
            <person name="Oberbeckmann S."/>
            <person name="Bunk B."/>
            <person name="Jeske O."/>
            <person name="Meyerdierks A."/>
            <person name="Storesund J.E."/>
            <person name="Kallscheuer N."/>
            <person name="Luecker S."/>
            <person name="Lage O.M."/>
            <person name="Pohl T."/>
            <person name="Merkel B.J."/>
            <person name="Hornburger P."/>
            <person name="Mueller R.-W."/>
            <person name="Bruemmer F."/>
            <person name="Labrenz M."/>
            <person name="Spormann A.M."/>
            <person name="Op den Camp H."/>
            <person name="Overmann J."/>
            <person name="Amann R."/>
            <person name="Jetten M.S.M."/>
            <person name="Mascher T."/>
            <person name="Medema M.H."/>
            <person name="Devos D.P."/>
            <person name="Kaster A.-K."/>
            <person name="Ovreas L."/>
            <person name="Rohde M."/>
            <person name="Galperin M.Y."/>
            <person name="Jogler C."/>
        </authorList>
    </citation>
    <scope>NUCLEOTIDE SEQUENCE [LARGE SCALE GENOMIC DNA]</scope>
    <source>
        <strain evidence="3 4">Pla85_3_4</strain>
    </source>
</reference>
<keyword evidence="2" id="KW-1133">Transmembrane helix</keyword>
<keyword evidence="2" id="KW-0812">Transmembrane</keyword>
<feature type="transmembrane region" description="Helical" evidence="2">
    <location>
        <begin position="150"/>
        <end position="169"/>
    </location>
</feature>